<sequence length="208" mass="24098">MALVTDHHSRTISFSYEASEIIAFHVDENSSFMIQARDAVKALEKHNESLESLHLNLRIRTHMRRDTKIEPMPSLESFTCLQKLFINIDAVYNTQSLELQLPDEVSLTRFLPPNLTFLHLVEPDFPPSSQRLQKGLVGLADLKRQDPSQLSKLKQVTCDTKKVFGEHYIKNVLSEAGIDLIYKAFPRLDWSYDRISFSVLLDEYRKEF</sequence>
<accession>A0A395RKY1</accession>
<name>A0A395RKY1_9HYPO</name>
<reference evidence="1 2" key="1">
    <citation type="journal article" date="2018" name="PLoS Pathog.">
        <title>Evolution of structural diversity of trichothecenes, a family of toxins produced by plant pathogenic and entomopathogenic fungi.</title>
        <authorList>
            <person name="Proctor R.H."/>
            <person name="McCormick S.P."/>
            <person name="Kim H.S."/>
            <person name="Cardoza R.E."/>
            <person name="Stanley A.M."/>
            <person name="Lindo L."/>
            <person name="Kelly A."/>
            <person name="Brown D.W."/>
            <person name="Lee T."/>
            <person name="Vaughan M.M."/>
            <person name="Alexander N.J."/>
            <person name="Busman M."/>
            <person name="Gutierrez S."/>
        </authorList>
    </citation>
    <scope>NUCLEOTIDE SEQUENCE [LARGE SCALE GENOMIC DNA]</scope>
    <source>
        <strain evidence="1 2">NRRL 20695</strain>
    </source>
</reference>
<dbReference type="AlphaFoldDB" id="A0A395RKY1"/>
<dbReference type="STRING" id="694270.A0A395RKY1"/>
<dbReference type="Proteomes" id="UP000266234">
    <property type="component" value="Unassembled WGS sequence"/>
</dbReference>
<protein>
    <submittedName>
        <fullName evidence="1">Uncharacterized protein</fullName>
    </submittedName>
</protein>
<organism evidence="1 2">
    <name type="scientific">Fusarium longipes</name>
    <dbReference type="NCBI Taxonomy" id="694270"/>
    <lineage>
        <taxon>Eukaryota</taxon>
        <taxon>Fungi</taxon>
        <taxon>Dikarya</taxon>
        <taxon>Ascomycota</taxon>
        <taxon>Pezizomycotina</taxon>
        <taxon>Sordariomycetes</taxon>
        <taxon>Hypocreomycetidae</taxon>
        <taxon>Hypocreales</taxon>
        <taxon>Nectriaceae</taxon>
        <taxon>Fusarium</taxon>
    </lineage>
</organism>
<keyword evidence="2" id="KW-1185">Reference proteome</keyword>
<dbReference type="OrthoDB" id="2520703at2759"/>
<comment type="caution">
    <text evidence="1">The sequence shown here is derived from an EMBL/GenBank/DDBJ whole genome shotgun (WGS) entry which is preliminary data.</text>
</comment>
<dbReference type="EMBL" id="PXOG01000334">
    <property type="protein sequence ID" value="RGP60713.1"/>
    <property type="molecule type" value="Genomic_DNA"/>
</dbReference>
<proteinExistence type="predicted"/>
<gene>
    <name evidence="1" type="ORF">FLONG3_10769</name>
</gene>
<evidence type="ECO:0000313" key="1">
    <source>
        <dbReference type="EMBL" id="RGP60713.1"/>
    </source>
</evidence>
<evidence type="ECO:0000313" key="2">
    <source>
        <dbReference type="Proteomes" id="UP000266234"/>
    </source>
</evidence>